<organism evidence="15 16">
    <name type="scientific">Nezara viridula</name>
    <name type="common">Southern green stink bug</name>
    <name type="synonym">Cimex viridulus</name>
    <dbReference type="NCBI Taxonomy" id="85310"/>
    <lineage>
        <taxon>Eukaryota</taxon>
        <taxon>Metazoa</taxon>
        <taxon>Ecdysozoa</taxon>
        <taxon>Arthropoda</taxon>
        <taxon>Hexapoda</taxon>
        <taxon>Insecta</taxon>
        <taxon>Pterygota</taxon>
        <taxon>Neoptera</taxon>
        <taxon>Paraneoptera</taxon>
        <taxon>Hemiptera</taxon>
        <taxon>Heteroptera</taxon>
        <taxon>Panheteroptera</taxon>
        <taxon>Pentatomomorpha</taxon>
        <taxon>Pentatomoidea</taxon>
        <taxon>Pentatomidae</taxon>
        <taxon>Pentatominae</taxon>
        <taxon>Nezara</taxon>
    </lineage>
</organism>
<name>A0A9P0EB47_NEZVI</name>
<evidence type="ECO:0000259" key="14">
    <source>
        <dbReference type="Pfam" id="PF00930"/>
    </source>
</evidence>
<keyword evidence="6" id="KW-0720">Serine protease</keyword>
<dbReference type="SUPFAM" id="SSF53474">
    <property type="entry name" value="alpha/beta-Hydrolases"/>
    <property type="match status" value="1"/>
</dbReference>
<evidence type="ECO:0000256" key="11">
    <source>
        <dbReference type="ARBA" id="ARBA00037847"/>
    </source>
</evidence>
<comment type="subcellular location">
    <subcellularLocation>
        <location evidence="11">Endomembrane system</location>
        <topology evidence="11">Single-pass membrane protein</topology>
    </subcellularLocation>
    <subcellularLocation>
        <location evidence="1">Membrane</location>
        <topology evidence="1">Single-pass type II membrane protein</topology>
    </subcellularLocation>
</comment>
<dbReference type="Proteomes" id="UP001152798">
    <property type="component" value="Chromosome 2"/>
</dbReference>
<evidence type="ECO:0000256" key="4">
    <source>
        <dbReference type="ARBA" id="ARBA00022692"/>
    </source>
</evidence>
<dbReference type="GO" id="GO:0004177">
    <property type="term" value="F:aminopeptidase activity"/>
    <property type="evidence" value="ECO:0007669"/>
    <property type="project" value="UniProtKB-KW"/>
</dbReference>
<dbReference type="Gene3D" id="2.140.10.30">
    <property type="entry name" value="Dipeptidylpeptidase IV, N-terminal domain"/>
    <property type="match status" value="2"/>
</dbReference>
<dbReference type="GO" id="GO:0008236">
    <property type="term" value="F:serine-type peptidase activity"/>
    <property type="evidence" value="ECO:0007669"/>
    <property type="project" value="UniProtKB-KW"/>
</dbReference>
<evidence type="ECO:0000256" key="10">
    <source>
        <dbReference type="ARBA" id="ARBA00023180"/>
    </source>
</evidence>
<evidence type="ECO:0000256" key="6">
    <source>
        <dbReference type="ARBA" id="ARBA00022825"/>
    </source>
</evidence>
<evidence type="ECO:0000256" key="8">
    <source>
        <dbReference type="ARBA" id="ARBA00022989"/>
    </source>
</evidence>
<protein>
    <submittedName>
        <fullName evidence="15">Uncharacterized protein</fullName>
    </submittedName>
</protein>
<evidence type="ECO:0000256" key="1">
    <source>
        <dbReference type="ARBA" id="ARBA00004606"/>
    </source>
</evidence>
<accession>A0A9P0EB47</accession>
<dbReference type="SUPFAM" id="SSF82171">
    <property type="entry name" value="DPP6 N-terminal domain-like"/>
    <property type="match status" value="1"/>
</dbReference>
<feature type="transmembrane region" description="Helical" evidence="12">
    <location>
        <begin position="15"/>
        <end position="39"/>
    </location>
</feature>
<evidence type="ECO:0000256" key="5">
    <source>
        <dbReference type="ARBA" id="ARBA00022801"/>
    </source>
</evidence>
<keyword evidence="16" id="KW-1185">Reference proteome</keyword>
<dbReference type="InterPro" id="IPR001375">
    <property type="entry name" value="Peptidase_S9_cat"/>
</dbReference>
<dbReference type="PANTHER" id="PTHR11731">
    <property type="entry name" value="PROTEASE FAMILY S9B,C DIPEPTIDYL-PEPTIDASE IV-RELATED"/>
    <property type="match status" value="1"/>
</dbReference>
<dbReference type="InterPro" id="IPR002469">
    <property type="entry name" value="Peptidase_S9B_N"/>
</dbReference>
<evidence type="ECO:0000256" key="7">
    <source>
        <dbReference type="ARBA" id="ARBA00022968"/>
    </source>
</evidence>
<evidence type="ECO:0000256" key="9">
    <source>
        <dbReference type="ARBA" id="ARBA00023136"/>
    </source>
</evidence>
<evidence type="ECO:0000256" key="3">
    <source>
        <dbReference type="ARBA" id="ARBA00022670"/>
    </source>
</evidence>
<dbReference type="InterPro" id="IPR050278">
    <property type="entry name" value="Serine_Prot_S9B/DPPIV"/>
</dbReference>
<dbReference type="AlphaFoldDB" id="A0A9P0EB47"/>
<evidence type="ECO:0000256" key="2">
    <source>
        <dbReference type="ARBA" id="ARBA00022438"/>
    </source>
</evidence>
<evidence type="ECO:0000313" key="16">
    <source>
        <dbReference type="Proteomes" id="UP001152798"/>
    </source>
</evidence>
<dbReference type="OrthoDB" id="6587405at2759"/>
<keyword evidence="10" id="KW-0325">Glycoprotein</keyword>
<keyword evidence="7" id="KW-0735">Signal-anchor</keyword>
<keyword evidence="3" id="KW-0645">Protease</keyword>
<proteinExistence type="predicted"/>
<evidence type="ECO:0000256" key="12">
    <source>
        <dbReference type="SAM" id="Phobius"/>
    </source>
</evidence>
<evidence type="ECO:0000313" key="15">
    <source>
        <dbReference type="EMBL" id="CAH1394160.1"/>
    </source>
</evidence>
<dbReference type="GO" id="GO:0012505">
    <property type="term" value="C:endomembrane system"/>
    <property type="evidence" value="ECO:0007669"/>
    <property type="project" value="UniProtKB-SubCell"/>
</dbReference>
<dbReference type="EMBL" id="OV725078">
    <property type="protein sequence ID" value="CAH1394160.1"/>
    <property type="molecule type" value="Genomic_DNA"/>
</dbReference>
<dbReference type="Pfam" id="PF00326">
    <property type="entry name" value="Peptidase_S9"/>
    <property type="match status" value="1"/>
</dbReference>
<dbReference type="GO" id="GO:0005886">
    <property type="term" value="C:plasma membrane"/>
    <property type="evidence" value="ECO:0007669"/>
    <property type="project" value="TreeGrafter"/>
</dbReference>
<dbReference type="Pfam" id="PF00930">
    <property type="entry name" value="DPPIV_N"/>
    <property type="match status" value="1"/>
</dbReference>
<sequence>MLQELVPVGEVERNWRGVLIALVVILFVLGLILVSTLALSPPDRGPRATLPKVSLRNITTGAFFWKNNASWISDYEVSYRDARGGISIFNIENDTTYQFITNSTFRMLNAVDFRISSDKRFIVFISDIRKEYSHRSDALYTIMEKESATRHAVGPKDTNFEETTYRIQRFQFTPTGNAYAFIHHNDLYYCNSSFSRNPSRITNSLSAKVTNGIPDWLYQEEIFKDDVAFWFSPDSSHLAYASFDDTLVSEVSIPTYVSQAQEGVVTIPYPKPGTPNPIVTLFVVHLKNSNFPKIQLSSPKSFQTAHGYLLKVHWASDKQLDVVWMSRGQNSSIYMTCIAPDFNCTKTYFEKGSGEDDLVPLNPRQWRWSLVPLSLHGVFDSYMYFEASPPGRPSERHLYRTLENKNNEECLTCPVNKTEKNTTWPPFRTEQCIFTKSTFSLLGKFYMLECLGPEVPSVHIIDTATNIKLFTFEDNRHLRVKYDSLSIPQTKIFQIETDEGHKASVKLQMPAGLRTNEEMTFPLVVKLSYKPGEVCVTHKWQVDFSTYLASKKNFLVLEIQPSSRKHEIKDHIAVIRYITEMDFVDPSKVSILAYGYGGYLAPKLLSEKPKMFKSIAILSGIFSWPNYNSFWSERYSLDDDVTYAARDLKGHDLLLLHGTLDLSAHYHQAMIFSKALIEAGILYSHLAYPDVGGDLKGSEEHAYSALEDFFDRTLSPIDYTEWETGSTYFSFRN</sequence>
<gene>
    <name evidence="15" type="ORF">NEZAVI_LOCUS4701</name>
</gene>
<dbReference type="Gene3D" id="3.40.50.1820">
    <property type="entry name" value="alpha/beta hydrolase"/>
    <property type="match status" value="1"/>
</dbReference>
<dbReference type="InterPro" id="IPR029058">
    <property type="entry name" value="AB_hydrolase_fold"/>
</dbReference>
<reference evidence="15" key="1">
    <citation type="submission" date="2022-01" db="EMBL/GenBank/DDBJ databases">
        <authorList>
            <person name="King R."/>
        </authorList>
    </citation>
    <scope>NUCLEOTIDE SEQUENCE</scope>
</reference>
<keyword evidence="5" id="KW-0378">Hydrolase</keyword>
<keyword evidence="9 12" id="KW-0472">Membrane</keyword>
<keyword evidence="4 12" id="KW-0812">Transmembrane</keyword>
<evidence type="ECO:0000259" key="13">
    <source>
        <dbReference type="Pfam" id="PF00326"/>
    </source>
</evidence>
<dbReference type="GO" id="GO:0006508">
    <property type="term" value="P:proteolysis"/>
    <property type="evidence" value="ECO:0007669"/>
    <property type="project" value="UniProtKB-KW"/>
</dbReference>
<feature type="domain" description="Dipeptidylpeptidase IV N-terminal" evidence="14">
    <location>
        <begin position="116"/>
        <end position="350"/>
    </location>
</feature>
<feature type="domain" description="Peptidase S9 prolyl oligopeptidase catalytic" evidence="13">
    <location>
        <begin position="564"/>
        <end position="714"/>
    </location>
</feature>
<dbReference type="GO" id="GO:0008239">
    <property type="term" value="F:dipeptidyl-peptidase activity"/>
    <property type="evidence" value="ECO:0007669"/>
    <property type="project" value="TreeGrafter"/>
</dbReference>
<dbReference type="PANTHER" id="PTHR11731:SF200">
    <property type="entry name" value="DIPEPTIDYL PEPTIDASE 10, ISOFORM B"/>
    <property type="match status" value="1"/>
</dbReference>
<keyword evidence="8 12" id="KW-1133">Transmembrane helix</keyword>
<keyword evidence="2" id="KW-0031">Aminopeptidase</keyword>